<organism evidence="2 3">
    <name type="scientific">Tanacetum coccineum</name>
    <dbReference type="NCBI Taxonomy" id="301880"/>
    <lineage>
        <taxon>Eukaryota</taxon>
        <taxon>Viridiplantae</taxon>
        <taxon>Streptophyta</taxon>
        <taxon>Embryophyta</taxon>
        <taxon>Tracheophyta</taxon>
        <taxon>Spermatophyta</taxon>
        <taxon>Magnoliopsida</taxon>
        <taxon>eudicotyledons</taxon>
        <taxon>Gunneridae</taxon>
        <taxon>Pentapetalae</taxon>
        <taxon>asterids</taxon>
        <taxon>campanulids</taxon>
        <taxon>Asterales</taxon>
        <taxon>Asteraceae</taxon>
        <taxon>Asteroideae</taxon>
        <taxon>Anthemideae</taxon>
        <taxon>Anthemidinae</taxon>
        <taxon>Tanacetum</taxon>
    </lineage>
</organism>
<accession>A0ABQ5IS40</accession>
<dbReference type="GO" id="GO:0003964">
    <property type="term" value="F:RNA-directed DNA polymerase activity"/>
    <property type="evidence" value="ECO:0007669"/>
    <property type="project" value="UniProtKB-KW"/>
</dbReference>
<dbReference type="Pfam" id="PF00078">
    <property type="entry name" value="RVT_1"/>
    <property type="match status" value="1"/>
</dbReference>
<evidence type="ECO:0000313" key="3">
    <source>
        <dbReference type="Proteomes" id="UP001151760"/>
    </source>
</evidence>
<protein>
    <submittedName>
        <fullName evidence="2">RNA-directed DNA polymerase, eukaryota, reverse transcriptase zinc-binding domain protein</fullName>
    </submittedName>
</protein>
<evidence type="ECO:0000259" key="1">
    <source>
        <dbReference type="Pfam" id="PF00078"/>
    </source>
</evidence>
<gene>
    <name evidence="2" type="ORF">Tco_1113424</name>
</gene>
<dbReference type="PANTHER" id="PTHR33116:SF84">
    <property type="entry name" value="RNA-DIRECTED DNA POLYMERASE"/>
    <property type="match status" value="1"/>
</dbReference>
<comment type="caution">
    <text evidence="2">The sequence shown here is derived from an EMBL/GenBank/DDBJ whole genome shotgun (WGS) entry which is preliminary data.</text>
</comment>
<keyword evidence="2" id="KW-0695">RNA-directed DNA polymerase</keyword>
<proteinExistence type="predicted"/>
<reference evidence="2" key="2">
    <citation type="submission" date="2022-01" db="EMBL/GenBank/DDBJ databases">
        <authorList>
            <person name="Yamashiro T."/>
            <person name="Shiraishi A."/>
            <person name="Satake H."/>
            <person name="Nakayama K."/>
        </authorList>
    </citation>
    <scope>NUCLEOTIDE SEQUENCE</scope>
</reference>
<dbReference type="PANTHER" id="PTHR33116">
    <property type="entry name" value="REVERSE TRANSCRIPTASE ZINC-BINDING DOMAIN-CONTAINING PROTEIN-RELATED-RELATED"/>
    <property type="match status" value="1"/>
</dbReference>
<dbReference type="InterPro" id="IPR000477">
    <property type="entry name" value="RT_dom"/>
</dbReference>
<keyword evidence="2" id="KW-0808">Transferase</keyword>
<keyword evidence="2" id="KW-0548">Nucleotidyltransferase</keyword>
<keyword evidence="3" id="KW-1185">Reference proteome</keyword>
<sequence>MFNIVKKLKGLKRHLKKLTWKDGDIFKKVKKLRGMLKDVQLKIDKDPAQKHLKEKESLILKEYVEAMKDEEKNLFQKAKIKWLSVGDRNNAFFHTVLKSRNHRTRINSINDDMGNWFTGKEVVYQFVKHFQKFLVLRGYDRKNGPKRVAMKIDIQKAHDTVNWMFLEAILNGFWFHMKMVNWIIKCVSTTTFSIYVNGESFGYFKGGRSLRQGDPMPPYLSTLIMEILNLIVQDKVECSEDFQYHFGCKRMKTTQGCFADDLTMFCHGNCKFVSVLKDVIDEFGAISGLLPNYTKSTIIFGSMKDLEKDNILEGVPFRVEKLPMKY</sequence>
<feature type="domain" description="Reverse transcriptase" evidence="1">
    <location>
        <begin position="140"/>
        <end position="300"/>
    </location>
</feature>
<reference evidence="2" key="1">
    <citation type="journal article" date="2022" name="Int. J. Mol. Sci.">
        <title>Draft Genome of Tanacetum Coccineum: Genomic Comparison of Closely Related Tanacetum-Family Plants.</title>
        <authorList>
            <person name="Yamashiro T."/>
            <person name="Shiraishi A."/>
            <person name="Nakayama K."/>
            <person name="Satake H."/>
        </authorList>
    </citation>
    <scope>NUCLEOTIDE SEQUENCE</scope>
</reference>
<name>A0ABQ5IS40_9ASTR</name>
<dbReference type="Proteomes" id="UP001151760">
    <property type="component" value="Unassembled WGS sequence"/>
</dbReference>
<dbReference type="EMBL" id="BQNB010021119">
    <property type="protein sequence ID" value="GJU03086.1"/>
    <property type="molecule type" value="Genomic_DNA"/>
</dbReference>
<evidence type="ECO:0000313" key="2">
    <source>
        <dbReference type="EMBL" id="GJU03086.1"/>
    </source>
</evidence>